<evidence type="ECO:0000256" key="2">
    <source>
        <dbReference type="ARBA" id="ARBA00012513"/>
    </source>
</evidence>
<dbReference type="InterPro" id="IPR011009">
    <property type="entry name" value="Kinase-like_dom_sf"/>
</dbReference>
<feature type="compositionally biased region" description="Low complexity" evidence="8">
    <location>
        <begin position="264"/>
        <end position="281"/>
    </location>
</feature>
<feature type="domain" description="Protein kinase" evidence="10">
    <location>
        <begin position="18"/>
        <end position="268"/>
    </location>
</feature>
<dbReference type="EC" id="2.7.11.1" evidence="2"/>
<feature type="compositionally biased region" description="Basic and acidic residues" evidence="8">
    <location>
        <begin position="435"/>
        <end position="446"/>
    </location>
</feature>
<dbReference type="InterPro" id="IPR008266">
    <property type="entry name" value="Tyr_kinase_AS"/>
</dbReference>
<feature type="region of interest" description="Disordered" evidence="8">
    <location>
        <begin position="571"/>
        <end position="627"/>
    </location>
</feature>
<dbReference type="Gene3D" id="1.10.510.10">
    <property type="entry name" value="Transferase(Phosphotransferase) domain 1"/>
    <property type="match status" value="1"/>
</dbReference>
<reference evidence="12" key="1">
    <citation type="journal article" date="2019" name="Int. J. Syst. Evol. Microbiol.">
        <title>The Global Catalogue of Microorganisms (GCM) 10K type strain sequencing project: providing services to taxonomists for standard genome sequencing and annotation.</title>
        <authorList>
            <consortium name="The Broad Institute Genomics Platform"/>
            <consortium name="The Broad Institute Genome Sequencing Center for Infectious Disease"/>
            <person name="Wu L."/>
            <person name="Ma J."/>
        </authorList>
    </citation>
    <scope>NUCLEOTIDE SEQUENCE [LARGE SCALE GENOMIC DNA]</scope>
    <source>
        <strain evidence="12">JCM 16904</strain>
    </source>
</reference>
<keyword evidence="4 7" id="KW-0547">Nucleotide-binding</keyword>
<dbReference type="PANTHER" id="PTHR43671">
    <property type="entry name" value="SERINE/THREONINE-PROTEIN KINASE NEK"/>
    <property type="match status" value="1"/>
</dbReference>
<dbReference type="EMBL" id="BAAAZP010000004">
    <property type="protein sequence ID" value="GAA3643994.1"/>
    <property type="molecule type" value="Genomic_DNA"/>
</dbReference>
<dbReference type="Gene3D" id="3.30.200.20">
    <property type="entry name" value="Phosphorylase Kinase, domain 1"/>
    <property type="match status" value="1"/>
</dbReference>
<accession>A0ABP7B084</accession>
<dbReference type="Pfam" id="PF00069">
    <property type="entry name" value="Pkinase"/>
    <property type="match status" value="1"/>
</dbReference>
<dbReference type="InterPro" id="IPR000719">
    <property type="entry name" value="Prot_kinase_dom"/>
</dbReference>
<evidence type="ECO:0000256" key="8">
    <source>
        <dbReference type="SAM" id="MobiDB-lite"/>
    </source>
</evidence>
<dbReference type="PROSITE" id="PS00109">
    <property type="entry name" value="PROTEIN_KINASE_TYR"/>
    <property type="match status" value="1"/>
</dbReference>
<protein>
    <recommendedName>
        <fullName evidence="2">non-specific serine/threonine protein kinase</fullName>
        <ecNumber evidence="2">2.7.11.1</ecNumber>
    </recommendedName>
</protein>
<keyword evidence="9" id="KW-0472">Membrane</keyword>
<evidence type="ECO:0000256" key="7">
    <source>
        <dbReference type="PROSITE-ProRule" id="PRU10141"/>
    </source>
</evidence>
<evidence type="ECO:0000259" key="10">
    <source>
        <dbReference type="PROSITE" id="PS50011"/>
    </source>
</evidence>
<dbReference type="Proteomes" id="UP001500902">
    <property type="component" value="Unassembled WGS sequence"/>
</dbReference>
<evidence type="ECO:0000256" key="9">
    <source>
        <dbReference type="SAM" id="Phobius"/>
    </source>
</evidence>
<dbReference type="InterPro" id="IPR017441">
    <property type="entry name" value="Protein_kinase_ATP_BS"/>
</dbReference>
<evidence type="ECO:0000256" key="3">
    <source>
        <dbReference type="ARBA" id="ARBA00022679"/>
    </source>
</evidence>
<feature type="compositionally biased region" description="Low complexity" evidence="8">
    <location>
        <begin position="349"/>
        <end position="358"/>
    </location>
</feature>
<feature type="compositionally biased region" description="Basic and acidic residues" evidence="8">
    <location>
        <begin position="363"/>
        <end position="376"/>
    </location>
</feature>
<name>A0ABP7B084_9ACTN</name>
<organism evidence="11 12">
    <name type="scientific">Nonomuraea antimicrobica</name>
    <dbReference type="NCBI Taxonomy" id="561173"/>
    <lineage>
        <taxon>Bacteria</taxon>
        <taxon>Bacillati</taxon>
        <taxon>Actinomycetota</taxon>
        <taxon>Actinomycetes</taxon>
        <taxon>Streptosporangiales</taxon>
        <taxon>Streptosporangiaceae</taxon>
        <taxon>Nonomuraea</taxon>
    </lineage>
</organism>
<dbReference type="RefSeq" id="WP_344872103.1">
    <property type="nucleotide sequence ID" value="NZ_BAAAZP010000004.1"/>
</dbReference>
<feature type="compositionally biased region" description="Low complexity" evidence="8">
    <location>
        <begin position="447"/>
        <end position="457"/>
    </location>
</feature>
<dbReference type="CDD" id="cd14014">
    <property type="entry name" value="STKc_PknB_like"/>
    <property type="match status" value="1"/>
</dbReference>
<keyword evidence="9" id="KW-1133">Transmembrane helix</keyword>
<evidence type="ECO:0000313" key="11">
    <source>
        <dbReference type="EMBL" id="GAA3643994.1"/>
    </source>
</evidence>
<feature type="binding site" evidence="7">
    <location>
        <position position="46"/>
    </location>
    <ligand>
        <name>ATP</name>
        <dbReference type="ChEBI" id="CHEBI:30616"/>
    </ligand>
</feature>
<evidence type="ECO:0000256" key="5">
    <source>
        <dbReference type="ARBA" id="ARBA00022777"/>
    </source>
</evidence>
<evidence type="ECO:0000256" key="6">
    <source>
        <dbReference type="ARBA" id="ARBA00022840"/>
    </source>
</evidence>
<proteinExistence type="inferred from homology"/>
<dbReference type="InterPro" id="IPR050660">
    <property type="entry name" value="NEK_Ser/Thr_kinase"/>
</dbReference>
<keyword evidence="9" id="KW-0812">Transmembrane</keyword>
<sequence>MPNVEPLREGDPAAVGPYRLVGRLGAGGHGVVYLGQARNGTPVAVKVLREGLAVGERLAKEIAAARKVEPFCLAQVLDASTSGRPYIVAEYVDGPSLQQAGRHGGPELLRLAVATATALDAIHQAGVLHGDLTPSNVVLGPDGPRVVDFGIAVALGSGMKATSNIVGTPAYMAPEQLAGKPVGAAADVFSWASVLVFAATGVPPFGDDALPAVINRILNEEPQLGELGRPLQEIVAACLAKDPAARPAMRDVLLRLAAPSRRQPAPYAAPTSGAAPATGPAHGLGHGASYGATADQTPDVAWEQTPDRSWEPPVSPGAETAVLPSLPHVSAPGRTQSTPPPHRAREPYQDPYQDPAQPSGHRRSPDPRHDPRHDPAAAHPADSGPQHDARSAYSAYPGPHQGAPWNDQPYRHPVAHHEDPAQAYEQWGGAPRYEAAGHEGSGHEAAAHGGAEQAASSMQALFDLSSPVETPHAAPAAPEPPAYEQPAYEQTAYEQTAYEQTAYEQAAYEQTAYEAQASGVVEDQAREAGQEPRPAGKRRGRRRLRTVVIALVAGLCVCALAIAIVWLTPTTPTPKTKNMAVTGAATTSPEDSPATTPTETPSRRTRTAKPTPQTDDTPSALPTDGETVPAAGALKLVSVRPNGTRNGDCWAGGEVALQALVQRTGAQVNFTYTWVIDGASAGRSSAIISEDGRRYITSPRALRSTGGVHNVTVRITSPVSVQRTITVTMCEQGTY</sequence>
<evidence type="ECO:0000313" key="12">
    <source>
        <dbReference type="Proteomes" id="UP001500902"/>
    </source>
</evidence>
<keyword evidence="12" id="KW-1185">Reference proteome</keyword>
<feature type="region of interest" description="Disordered" evidence="8">
    <location>
        <begin position="432"/>
        <end position="492"/>
    </location>
</feature>
<keyword evidence="5" id="KW-0418">Kinase</keyword>
<feature type="transmembrane region" description="Helical" evidence="9">
    <location>
        <begin position="547"/>
        <end position="567"/>
    </location>
</feature>
<comment type="similarity">
    <text evidence="1">Belongs to the protein kinase superfamily. NEK Ser/Thr protein kinase family. NIMA subfamily.</text>
</comment>
<gene>
    <name evidence="11" type="ORF">GCM10022224_003060</name>
</gene>
<feature type="compositionally biased region" description="Low complexity" evidence="8">
    <location>
        <begin position="584"/>
        <end position="600"/>
    </location>
</feature>
<evidence type="ECO:0000256" key="4">
    <source>
        <dbReference type="ARBA" id="ARBA00022741"/>
    </source>
</evidence>
<comment type="caution">
    <text evidence="11">The sequence shown here is derived from an EMBL/GenBank/DDBJ whole genome shotgun (WGS) entry which is preliminary data.</text>
</comment>
<feature type="region of interest" description="Disordered" evidence="8">
    <location>
        <begin position="262"/>
        <end position="414"/>
    </location>
</feature>
<evidence type="ECO:0000256" key="1">
    <source>
        <dbReference type="ARBA" id="ARBA00010886"/>
    </source>
</evidence>
<dbReference type="PROSITE" id="PS00107">
    <property type="entry name" value="PROTEIN_KINASE_ATP"/>
    <property type="match status" value="1"/>
</dbReference>
<keyword evidence="3" id="KW-0808">Transferase</keyword>
<dbReference type="PROSITE" id="PS50011">
    <property type="entry name" value="PROTEIN_KINASE_DOM"/>
    <property type="match status" value="1"/>
</dbReference>
<dbReference type="SUPFAM" id="SSF56112">
    <property type="entry name" value="Protein kinase-like (PK-like)"/>
    <property type="match status" value="1"/>
</dbReference>
<dbReference type="PANTHER" id="PTHR43671:SF13">
    <property type="entry name" value="SERINE_THREONINE-PROTEIN KINASE NEK2"/>
    <property type="match status" value="1"/>
</dbReference>
<keyword evidence="6 7" id="KW-0067">ATP-binding</keyword>